<dbReference type="PROSITE" id="PS00962">
    <property type="entry name" value="RIBOSOMAL_S2_1"/>
    <property type="match status" value="1"/>
</dbReference>
<dbReference type="CDD" id="cd01425">
    <property type="entry name" value="RPS2"/>
    <property type="match status" value="1"/>
</dbReference>
<dbReference type="Proteomes" id="UP000054097">
    <property type="component" value="Unassembled WGS sequence"/>
</dbReference>
<evidence type="ECO:0000256" key="3">
    <source>
        <dbReference type="ARBA" id="ARBA00023274"/>
    </source>
</evidence>
<dbReference type="GO" id="GO:0006412">
    <property type="term" value="P:translation"/>
    <property type="evidence" value="ECO:0007669"/>
    <property type="project" value="InterPro"/>
</dbReference>
<reference evidence="4 5" key="1">
    <citation type="submission" date="2014-04" db="EMBL/GenBank/DDBJ databases">
        <authorList>
            <consortium name="DOE Joint Genome Institute"/>
            <person name="Kuo A."/>
            <person name="Zuccaro A."/>
            <person name="Kohler A."/>
            <person name="Nagy L.G."/>
            <person name="Floudas D."/>
            <person name="Copeland A."/>
            <person name="Barry K.W."/>
            <person name="Cichocki N."/>
            <person name="Veneault-Fourrey C."/>
            <person name="LaButti K."/>
            <person name="Lindquist E.A."/>
            <person name="Lipzen A."/>
            <person name="Lundell T."/>
            <person name="Morin E."/>
            <person name="Murat C."/>
            <person name="Sun H."/>
            <person name="Tunlid A."/>
            <person name="Henrissat B."/>
            <person name="Grigoriev I.V."/>
            <person name="Hibbett D.S."/>
            <person name="Martin F."/>
            <person name="Nordberg H.P."/>
            <person name="Cantor M.N."/>
            <person name="Hua S.X."/>
        </authorList>
    </citation>
    <scope>NUCLEOTIDE SEQUENCE [LARGE SCALE GENOMIC DNA]</scope>
    <source>
        <strain evidence="4 5">MAFF 305830</strain>
    </source>
</reference>
<dbReference type="PRINTS" id="PR00395">
    <property type="entry name" value="RIBOSOMALS2"/>
</dbReference>
<dbReference type="PANTHER" id="PTHR12534:SF0">
    <property type="entry name" value="SMALL RIBOSOMAL SUBUNIT PROTEIN US2M"/>
    <property type="match status" value="1"/>
</dbReference>
<sequence length="227" mass="24669">MRKNTFQAHHGLNKPPSAENLTLSALVASGAHIGHFKSLMFPTFIPYAYGTRAGVTIIDLEQSLPLLRRAANVVRAIAQNNGMILFVGTSPSLRPIVAKAAERLGAENGFHIGERWLPGTLTNRIGLFGSEAAKTKKLKPDCVVFLNPLNNLHAIRECAIEHIPTIGITDSNVDPRIVMYSIPANDESIRTAELVAGVLSLAGQQGLKWRNTQRAPLEDPTDESHGR</sequence>
<dbReference type="PANTHER" id="PTHR12534">
    <property type="entry name" value="30S RIBOSOMAL PROTEIN S2 PROKARYOTIC AND ORGANELLAR"/>
    <property type="match status" value="1"/>
</dbReference>
<dbReference type="GO" id="GO:0003735">
    <property type="term" value="F:structural constituent of ribosome"/>
    <property type="evidence" value="ECO:0007669"/>
    <property type="project" value="InterPro"/>
</dbReference>
<dbReference type="InterPro" id="IPR023591">
    <property type="entry name" value="Ribosomal_uS2_flav_dom_sf"/>
</dbReference>
<gene>
    <name evidence="4" type="ORF">M408DRAFT_8598</name>
</gene>
<dbReference type="SUPFAM" id="SSF52313">
    <property type="entry name" value="Ribosomal protein S2"/>
    <property type="match status" value="1"/>
</dbReference>
<keyword evidence="2" id="KW-0689">Ribosomal protein</keyword>
<dbReference type="OrthoDB" id="2320368at2759"/>
<dbReference type="HOGENOM" id="CLU_040318_4_0_1"/>
<reference evidence="5" key="2">
    <citation type="submission" date="2015-01" db="EMBL/GenBank/DDBJ databases">
        <title>Evolutionary Origins and Diversification of the Mycorrhizal Mutualists.</title>
        <authorList>
            <consortium name="DOE Joint Genome Institute"/>
            <consortium name="Mycorrhizal Genomics Consortium"/>
            <person name="Kohler A."/>
            <person name="Kuo A."/>
            <person name="Nagy L.G."/>
            <person name="Floudas D."/>
            <person name="Copeland A."/>
            <person name="Barry K.W."/>
            <person name="Cichocki N."/>
            <person name="Veneault-Fourrey C."/>
            <person name="LaButti K."/>
            <person name="Lindquist E.A."/>
            <person name="Lipzen A."/>
            <person name="Lundell T."/>
            <person name="Morin E."/>
            <person name="Murat C."/>
            <person name="Riley R."/>
            <person name="Ohm R."/>
            <person name="Sun H."/>
            <person name="Tunlid A."/>
            <person name="Henrissat B."/>
            <person name="Grigoriev I.V."/>
            <person name="Hibbett D.S."/>
            <person name="Martin F."/>
        </authorList>
    </citation>
    <scope>NUCLEOTIDE SEQUENCE [LARGE SCALE GENOMIC DNA]</scope>
    <source>
        <strain evidence="5">MAFF 305830</strain>
    </source>
</reference>
<protein>
    <recommendedName>
        <fullName evidence="6">Ribosomal protein S2</fullName>
    </recommendedName>
</protein>
<dbReference type="Pfam" id="PF00318">
    <property type="entry name" value="Ribosomal_S2"/>
    <property type="match status" value="2"/>
</dbReference>
<keyword evidence="5" id="KW-1185">Reference proteome</keyword>
<dbReference type="AlphaFoldDB" id="A0A0C3B9M5"/>
<dbReference type="Gene3D" id="3.40.50.10490">
    <property type="entry name" value="Glucose-6-phosphate isomerase like protein, domain 1"/>
    <property type="match status" value="1"/>
</dbReference>
<dbReference type="InterPro" id="IPR005706">
    <property type="entry name" value="Ribosomal_uS2_bac/mit/plastid"/>
</dbReference>
<dbReference type="GO" id="GO:0005763">
    <property type="term" value="C:mitochondrial small ribosomal subunit"/>
    <property type="evidence" value="ECO:0007669"/>
    <property type="project" value="TreeGrafter"/>
</dbReference>
<name>A0A0C3B9M5_SERVB</name>
<evidence type="ECO:0000313" key="4">
    <source>
        <dbReference type="EMBL" id="KIM28819.1"/>
    </source>
</evidence>
<dbReference type="HAMAP" id="MF_00291_B">
    <property type="entry name" value="Ribosomal_uS2_B"/>
    <property type="match status" value="1"/>
</dbReference>
<keyword evidence="3" id="KW-0687">Ribonucleoprotein</keyword>
<evidence type="ECO:0000313" key="5">
    <source>
        <dbReference type="Proteomes" id="UP000054097"/>
    </source>
</evidence>
<dbReference type="InterPro" id="IPR018130">
    <property type="entry name" value="Ribosomal_uS2_CS"/>
</dbReference>
<accession>A0A0C3B9M5</accession>
<evidence type="ECO:0000256" key="2">
    <source>
        <dbReference type="ARBA" id="ARBA00022980"/>
    </source>
</evidence>
<dbReference type="STRING" id="933852.A0A0C3B9M5"/>
<dbReference type="InterPro" id="IPR001865">
    <property type="entry name" value="Ribosomal_uS2"/>
</dbReference>
<dbReference type="EMBL" id="KN824291">
    <property type="protein sequence ID" value="KIM28819.1"/>
    <property type="molecule type" value="Genomic_DNA"/>
</dbReference>
<organism evidence="4 5">
    <name type="scientific">Serendipita vermifera MAFF 305830</name>
    <dbReference type="NCBI Taxonomy" id="933852"/>
    <lineage>
        <taxon>Eukaryota</taxon>
        <taxon>Fungi</taxon>
        <taxon>Dikarya</taxon>
        <taxon>Basidiomycota</taxon>
        <taxon>Agaricomycotina</taxon>
        <taxon>Agaricomycetes</taxon>
        <taxon>Sebacinales</taxon>
        <taxon>Serendipitaceae</taxon>
        <taxon>Serendipita</taxon>
    </lineage>
</organism>
<evidence type="ECO:0000256" key="1">
    <source>
        <dbReference type="ARBA" id="ARBA00006242"/>
    </source>
</evidence>
<evidence type="ECO:0008006" key="6">
    <source>
        <dbReference type="Google" id="ProtNLM"/>
    </source>
</evidence>
<proteinExistence type="inferred from homology"/>
<comment type="similarity">
    <text evidence="1">Belongs to the universal ribosomal protein uS2 family.</text>
</comment>